<dbReference type="PANTHER" id="PTHR24321">
    <property type="entry name" value="DEHYDROGENASES, SHORT CHAIN"/>
    <property type="match status" value="1"/>
</dbReference>
<dbReference type="Proteomes" id="UP000094487">
    <property type="component" value="Unassembled WGS sequence"/>
</dbReference>
<comment type="caution">
    <text evidence="3">The sequence shown here is derived from an EMBL/GenBank/DDBJ whole genome shotgun (WGS) entry which is preliminary data.</text>
</comment>
<dbReference type="OrthoDB" id="7568484at2"/>
<protein>
    <recommendedName>
        <fullName evidence="5">Short-chain dehydrogenase</fullName>
    </recommendedName>
</protein>
<dbReference type="CDD" id="cd05233">
    <property type="entry name" value="SDR_c"/>
    <property type="match status" value="1"/>
</dbReference>
<evidence type="ECO:0000256" key="1">
    <source>
        <dbReference type="ARBA" id="ARBA00006484"/>
    </source>
</evidence>
<evidence type="ECO:0000313" key="4">
    <source>
        <dbReference type="Proteomes" id="UP000094487"/>
    </source>
</evidence>
<dbReference type="EMBL" id="MDDS01000019">
    <property type="protein sequence ID" value="ODP38134.1"/>
    <property type="molecule type" value="Genomic_DNA"/>
</dbReference>
<dbReference type="SUPFAM" id="SSF51735">
    <property type="entry name" value="NAD(P)-binding Rossmann-fold domains"/>
    <property type="match status" value="1"/>
</dbReference>
<dbReference type="RefSeq" id="WP_069320181.1">
    <property type="nucleotide sequence ID" value="NZ_MDDS01000019.1"/>
</dbReference>
<dbReference type="FunFam" id="3.40.50.720:FF:000084">
    <property type="entry name" value="Short-chain dehydrogenase reductase"/>
    <property type="match status" value="1"/>
</dbReference>
<dbReference type="PRINTS" id="PR00081">
    <property type="entry name" value="GDHRDH"/>
</dbReference>
<dbReference type="PANTHER" id="PTHR24321:SF14">
    <property type="entry name" value="SHORT-CHAIN TYPE DEHYDROGENASE_REDUCTASE BLR2146-RELATED"/>
    <property type="match status" value="1"/>
</dbReference>
<dbReference type="Pfam" id="PF13561">
    <property type="entry name" value="adh_short_C2"/>
    <property type="match status" value="1"/>
</dbReference>
<evidence type="ECO:0000313" key="3">
    <source>
        <dbReference type="EMBL" id="ODP38134.1"/>
    </source>
</evidence>
<sequence>MPGCAIVTGGTFGIGRAITLALAERGHAVLAFGLDGQTGSVAHDGVEGTHRALEARGLSADLLDADVSKEEDVAMIVESALHRHGGIAALVNNAAVHPRGDILQTSTAMWQRVLAVNLTGPFLMSRAVVPHMAAAGGGAIVNIGSGSQWGRADLLAYSASKGGLHALTMALARDHLHQHIRVNMVVPGPTRTGMTTGAAAAPGFDQAARTTVSGDIVEPEEVAEAVAFLLSPSARQISGTVLDVGCFGHQGGPVPQKG</sequence>
<proteinExistence type="inferred from homology"/>
<dbReference type="STRING" id="1888892.BFL28_15525"/>
<keyword evidence="4" id="KW-1185">Reference proteome</keyword>
<dbReference type="InterPro" id="IPR036291">
    <property type="entry name" value="NAD(P)-bd_dom_sf"/>
</dbReference>
<keyword evidence="2" id="KW-0560">Oxidoreductase</keyword>
<dbReference type="GO" id="GO:0016491">
    <property type="term" value="F:oxidoreductase activity"/>
    <property type="evidence" value="ECO:0007669"/>
    <property type="project" value="UniProtKB-KW"/>
</dbReference>
<reference evidence="3 4" key="1">
    <citation type="submission" date="2016-08" db="EMBL/GenBank/DDBJ databases">
        <title>Draft genome of the agarase producing Sphingomonas sp. MCT13.</title>
        <authorList>
            <person name="D'Andrea M.M."/>
            <person name="Rossolini G.M."/>
            <person name="Thaller M.C."/>
        </authorList>
    </citation>
    <scope>NUCLEOTIDE SEQUENCE [LARGE SCALE GENOMIC DNA]</scope>
    <source>
        <strain evidence="3 4">MCT13</strain>
    </source>
</reference>
<dbReference type="InterPro" id="IPR002347">
    <property type="entry name" value="SDR_fam"/>
</dbReference>
<accession>A0A1E3LWL3</accession>
<dbReference type="Gene3D" id="3.40.50.720">
    <property type="entry name" value="NAD(P)-binding Rossmann-like Domain"/>
    <property type="match status" value="1"/>
</dbReference>
<name>A0A1E3LWL3_9SPHN</name>
<gene>
    <name evidence="3" type="ORF">BFL28_15525</name>
</gene>
<evidence type="ECO:0000256" key="2">
    <source>
        <dbReference type="ARBA" id="ARBA00023002"/>
    </source>
</evidence>
<dbReference type="PRINTS" id="PR00080">
    <property type="entry name" value="SDRFAMILY"/>
</dbReference>
<evidence type="ECO:0008006" key="5">
    <source>
        <dbReference type="Google" id="ProtNLM"/>
    </source>
</evidence>
<dbReference type="AlphaFoldDB" id="A0A1E3LWL3"/>
<comment type="similarity">
    <text evidence="1">Belongs to the short-chain dehydrogenases/reductases (SDR) family.</text>
</comment>
<organism evidence="3 4">
    <name type="scientific">Sphingomonas turrisvirgatae</name>
    <dbReference type="NCBI Taxonomy" id="1888892"/>
    <lineage>
        <taxon>Bacteria</taxon>
        <taxon>Pseudomonadati</taxon>
        <taxon>Pseudomonadota</taxon>
        <taxon>Alphaproteobacteria</taxon>
        <taxon>Sphingomonadales</taxon>
        <taxon>Sphingomonadaceae</taxon>
        <taxon>Sphingomonas</taxon>
    </lineage>
</organism>